<dbReference type="InterPro" id="IPR014017">
    <property type="entry name" value="DNA_helicase_UvrD-like_C"/>
</dbReference>
<comment type="catalytic activity">
    <reaction evidence="15">
        <text>Exonucleolytic cleavage (in the presence of ATP) in either 5'- to 3'- or 3'- to 5'-direction to yield 5'-phosphooligonucleotides.</text>
        <dbReference type="EC" id="3.1.11.5"/>
    </reaction>
</comment>
<evidence type="ECO:0000256" key="8">
    <source>
        <dbReference type="ARBA" id="ARBA00022840"/>
    </source>
</evidence>
<dbReference type="Pfam" id="PF13361">
    <property type="entry name" value="UvrD_C"/>
    <property type="match status" value="1"/>
</dbReference>
<dbReference type="EMBL" id="JBITLV010000005">
    <property type="protein sequence ID" value="MFI7588459.1"/>
    <property type="molecule type" value="Genomic_DNA"/>
</dbReference>
<dbReference type="RefSeq" id="WP_398282140.1">
    <property type="nucleotide sequence ID" value="NZ_JBITLV010000005.1"/>
</dbReference>
<evidence type="ECO:0000256" key="3">
    <source>
        <dbReference type="ARBA" id="ARBA00022741"/>
    </source>
</evidence>
<evidence type="ECO:0000256" key="10">
    <source>
        <dbReference type="ARBA" id="ARBA00023125"/>
    </source>
</evidence>
<evidence type="ECO:0000256" key="7">
    <source>
        <dbReference type="ARBA" id="ARBA00022839"/>
    </source>
</evidence>
<gene>
    <name evidence="15" type="primary">recB</name>
    <name evidence="20" type="ORF">ACIB24_15425</name>
</gene>
<feature type="region of interest" description="Nuclease activity, interacts with RecD and RecA" evidence="15">
    <location>
        <begin position="804"/>
        <end position="1134"/>
    </location>
</feature>
<evidence type="ECO:0000256" key="16">
    <source>
        <dbReference type="PROSITE-ProRule" id="PRU00560"/>
    </source>
</evidence>
<comment type="miscellaneous">
    <text evidence="15">In the RecBCD complex, RecB has a slow 3'-5' helicase, an exonuclease activity and loads RecA onto ssDNA, RecD has a fast 5'-3' helicase activity, while RecC stimulates the ATPase and processivity of the RecB helicase and contributes to recognition of the Chi site.</text>
</comment>
<dbReference type="HAMAP" id="MF_01485">
    <property type="entry name" value="RecB"/>
    <property type="match status" value="1"/>
</dbReference>
<keyword evidence="6 15" id="KW-0347">Helicase</keyword>
<evidence type="ECO:0000256" key="6">
    <source>
        <dbReference type="ARBA" id="ARBA00022806"/>
    </source>
</evidence>
<evidence type="ECO:0000256" key="2">
    <source>
        <dbReference type="ARBA" id="ARBA00022723"/>
    </source>
</evidence>
<evidence type="ECO:0000256" key="14">
    <source>
        <dbReference type="ARBA" id="ARBA00048988"/>
    </source>
</evidence>
<reference evidence="20 21" key="1">
    <citation type="submission" date="2024-10" db="EMBL/GenBank/DDBJ databases">
        <title>The Natural Products Discovery Center: Release of the First 8490 Sequenced Strains for Exploring Actinobacteria Biosynthetic Diversity.</title>
        <authorList>
            <person name="Kalkreuter E."/>
            <person name="Kautsar S.A."/>
            <person name="Yang D."/>
            <person name="Bader C.D."/>
            <person name="Teijaro C.N."/>
            <person name="Fluegel L."/>
            <person name="Davis C.M."/>
            <person name="Simpson J.R."/>
            <person name="Lauterbach L."/>
            <person name="Steele A.D."/>
            <person name="Gui C."/>
            <person name="Meng S."/>
            <person name="Li G."/>
            <person name="Viehrig K."/>
            <person name="Ye F."/>
            <person name="Su P."/>
            <person name="Kiefer A.F."/>
            <person name="Nichols A."/>
            <person name="Cepeda A.J."/>
            <person name="Yan W."/>
            <person name="Fan B."/>
            <person name="Jiang Y."/>
            <person name="Adhikari A."/>
            <person name="Zheng C.-J."/>
            <person name="Schuster L."/>
            <person name="Cowan T.M."/>
            <person name="Smanski M.J."/>
            <person name="Chevrette M.G."/>
            <person name="De Carvalho L.P.S."/>
            <person name="Shen B."/>
        </authorList>
    </citation>
    <scope>NUCLEOTIDE SEQUENCE [LARGE SCALE GENOMIC DNA]</scope>
    <source>
        <strain evidence="20 21">NPDC049639</strain>
    </source>
</reference>
<protein>
    <recommendedName>
        <fullName evidence="15">RecBCD enzyme subunit RecB</fullName>
        <ecNumber evidence="15">3.1.11.5</ecNumber>
        <ecNumber evidence="15">5.6.2.4</ecNumber>
    </recommendedName>
    <alternativeName>
        <fullName evidence="15">DNA 3'-5' helicase subunit RecB</fullName>
    </alternativeName>
    <alternativeName>
        <fullName evidence="15">Exonuclease V subunit RecB</fullName>
        <shortName evidence="15">ExoV subunit RecB</shortName>
    </alternativeName>
    <alternativeName>
        <fullName evidence="15">Helicase/nuclease RecBCD subunit RecB</fullName>
    </alternativeName>
</protein>
<evidence type="ECO:0000256" key="4">
    <source>
        <dbReference type="ARBA" id="ARBA00022763"/>
    </source>
</evidence>
<feature type="binding site" evidence="16">
    <location>
        <begin position="37"/>
        <end position="44"/>
    </location>
    <ligand>
        <name>ATP</name>
        <dbReference type="ChEBI" id="CHEBI:30616"/>
    </ligand>
</feature>
<comment type="function">
    <text evidence="15">A helicase/nuclease that prepares dsDNA breaks (DSB) for recombinational DNA repair. Binds to DSBs and unwinds DNA via a highly rapid and processive ATP-dependent bidirectional helicase activity. Unwinds dsDNA until it encounters a Chi (crossover hotspot instigator) sequence from the 3' direction. Cuts ssDNA a few nucleotides 3' to the Chi site. The properties and activities of the enzyme are changed at Chi. The Chi-altered holoenzyme produces a long 3'-ssDNA overhang and facilitates RecA-binding to the ssDNA for homologous DNA recombination and repair. Holoenzyme degrades any linearized DNA that is unable to undergo homologous recombination. In the holoenzyme this subunit contributes ATPase, 3'-5' helicase, exonuclease activity and loads RecA onto ssDNA.</text>
</comment>
<dbReference type="PROSITE" id="PS51217">
    <property type="entry name" value="UVRD_HELICASE_CTER"/>
    <property type="match status" value="1"/>
</dbReference>
<comment type="subunit">
    <text evidence="15">Heterotrimer of RecB, RecC and RecD. All subunits contribute to DNA-binding. Interacts with RecA.</text>
</comment>
<evidence type="ECO:0000259" key="18">
    <source>
        <dbReference type="PROSITE" id="PS51198"/>
    </source>
</evidence>
<dbReference type="Gene3D" id="3.90.320.10">
    <property type="match status" value="1"/>
</dbReference>
<comment type="domain">
    <text evidence="15">The C-terminal domain has nuclease activity and interacts with RecD. It interacts with RecA, facilitating its loading onto ssDNA.</text>
</comment>
<evidence type="ECO:0000259" key="19">
    <source>
        <dbReference type="PROSITE" id="PS51217"/>
    </source>
</evidence>
<dbReference type="Pfam" id="PF00580">
    <property type="entry name" value="UvrD-helicase"/>
    <property type="match status" value="1"/>
</dbReference>
<accession>A0ABW8AQ19</accession>
<evidence type="ECO:0000256" key="17">
    <source>
        <dbReference type="SAM" id="MobiDB-lite"/>
    </source>
</evidence>
<evidence type="ECO:0000313" key="20">
    <source>
        <dbReference type="EMBL" id="MFI7588459.1"/>
    </source>
</evidence>
<evidence type="ECO:0000256" key="13">
    <source>
        <dbReference type="ARBA" id="ARBA00034617"/>
    </source>
</evidence>
<keyword evidence="8 15" id="KW-0067">ATP-binding</keyword>
<keyword evidence="3 15" id="KW-0547">Nucleotide-binding</keyword>
<feature type="region of interest" description="DNA-binding and helicase activity, interacts with RecC" evidence="15">
    <location>
        <begin position="1"/>
        <end position="734"/>
    </location>
</feature>
<keyword evidence="2 15" id="KW-0479">Metal-binding</keyword>
<keyword evidence="4 15" id="KW-0227">DNA damage</keyword>
<dbReference type="CDD" id="cd22352">
    <property type="entry name" value="RecB_C-like"/>
    <property type="match status" value="1"/>
</dbReference>
<dbReference type="InterPro" id="IPR011604">
    <property type="entry name" value="PDDEXK-like_dom_sf"/>
</dbReference>
<evidence type="ECO:0000256" key="5">
    <source>
        <dbReference type="ARBA" id="ARBA00022801"/>
    </source>
</evidence>
<evidence type="ECO:0000256" key="11">
    <source>
        <dbReference type="ARBA" id="ARBA00023204"/>
    </source>
</evidence>
<dbReference type="PANTHER" id="PTHR11070">
    <property type="entry name" value="UVRD / RECB / PCRA DNA HELICASE FAMILY MEMBER"/>
    <property type="match status" value="1"/>
</dbReference>
<comment type="caution">
    <text evidence="20">The sequence shown here is derived from an EMBL/GenBank/DDBJ whole genome shotgun (WGS) entry which is preliminary data.</text>
</comment>
<dbReference type="SUPFAM" id="SSF52980">
    <property type="entry name" value="Restriction endonuclease-like"/>
    <property type="match status" value="1"/>
</dbReference>
<dbReference type="InterPro" id="IPR011335">
    <property type="entry name" value="Restrct_endonuc-II-like"/>
</dbReference>
<dbReference type="SUPFAM" id="SSF52540">
    <property type="entry name" value="P-loop containing nucleoside triphosphate hydrolases"/>
    <property type="match status" value="1"/>
</dbReference>
<dbReference type="InterPro" id="IPR004586">
    <property type="entry name" value="RecB"/>
</dbReference>
<keyword evidence="5 15" id="KW-0378">Hydrolase</keyword>
<keyword evidence="12 15" id="KW-0413">Isomerase</keyword>
<name>A0ABW8AQ19_9ACTN</name>
<feature type="domain" description="UvrD-like helicase ATP-binding" evidence="18">
    <location>
        <begin position="16"/>
        <end position="345"/>
    </location>
</feature>
<keyword evidence="10 15" id="KW-0238">DNA-binding</keyword>
<dbReference type="EC" id="3.1.11.5" evidence="15"/>
<keyword evidence="9 15" id="KW-0460">Magnesium</keyword>
<evidence type="ECO:0000256" key="12">
    <source>
        <dbReference type="ARBA" id="ARBA00023235"/>
    </source>
</evidence>
<feature type="active site" description="For nuclease activity" evidence="15">
    <location>
        <position position="1025"/>
    </location>
</feature>
<comment type="cofactor">
    <cofactor evidence="15">
        <name>Mg(2+)</name>
        <dbReference type="ChEBI" id="CHEBI:18420"/>
    </cofactor>
    <text evidence="15">Binds 1 Mg(2+) ion per subunit.</text>
</comment>
<dbReference type="PROSITE" id="PS51198">
    <property type="entry name" value="UVRD_HELICASE_ATP_BIND"/>
    <property type="match status" value="1"/>
</dbReference>
<dbReference type="InterPro" id="IPR027417">
    <property type="entry name" value="P-loop_NTPase"/>
</dbReference>
<proteinExistence type="inferred from homology"/>
<keyword evidence="1 15" id="KW-0540">Nuclease</keyword>
<comment type="catalytic activity">
    <reaction evidence="14 15">
        <text>ATP + H2O = ADP + phosphate + H(+)</text>
        <dbReference type="Rhea" id="RHEA:13065"/>
        <dbReference type="ChEBI" id="CHEBI:15377"/>
        <dbReference type="ChEBI" id="CHEBI:15378"/>
        <dbReference type="ChEBI" id="CHEBI:30616"/>
        <dbReference type="ChEBI" id="CHEBI:43474"/>
        <dbReference type="ChEBI" id="CHEBI:456216"/>
        <dbReference type="EC" id="5.6.2.4"/>
    </reaction>
</comment>
<dbReference type="InterPro" id="IPR000212">
    <property type="entry name" value="DNA_helicase_UvrD/REP"/>
</dbReference>
<evidence type="ECO:0000256" key="9">
    <source>
        <dbReference type="ARBA" id="ARBA00022842"/>
    </source>
</evidence>
<comment type="similarity">
    <text evidence="15">Belongs to the helicase family. UvrD subfamily.</text>
</comment>
<comment type="domain">
    <text evidence="15">The N-terminal DNA-binding domain is a ssDNA-dependent ATPase and has ATP-dependent 3'-5' helicase function. This domain interacts with RecC.</text>
</comment>
<feature type="region of interest" description="Disordered" evidence="17">
    <location>
        <begin position="813"/>
        <end position="868"/>
    </location>
</feature>
<feature type="binding site" evidence="15">
    <location>
        <position position="881"/>
    </location>
    <ligand>
        <name>Mg(2+)</name>
        <dbReference type="ChEBI" id="CHEBI:18420"/>
    </ligand>
</feature>
<dbReference type="PANTHER" id="PTHR11070:SF23">
    <property type="entry name" value="RECBCD ENZYME SUBUNIT RECB"/>
    <property type="match status" value="1"/>
</dbReference>
<feature type="domain" description="UvrD-like helicase C-terminal" evidence="19">
    <location>
        <begin position="356"/>
        <end position="641"/>
    </location>
</feature>
<dbReference type="Proteomes" id="UP001612915">
    <property type="component" value="Unassembled WGS sequence"/>
</dbReference>
<feature type="binding site" evidence="15">
    <location>
        <position position="1008"/>
    </location>
    <ligand>
        <name>Mg(2+)</name>
        <dbReference type="ChEBI" id="CHEBI:18420"/>
    </ligand>
</feature>
<comment type="catalytic activity">
    <reaction evidence="13 15">
        <text>Couples ATP hydrolysis with the unwinding of duplex DNA by translocating in the 3'-5' direction.</text>
        <dbReference type="EC" id="5.6.2.4"/>
    </reaction>
</comment>
<evidence type="ECO:0000313" key="21">
    <source>
        <dbReference type="Proteomes" id="UP001612915"/>
    </source>
</evidence>
<dbReference type="Gene3D" id="1.10.486.10">
    <property type="entry name" value="PCRA, domain 4"/>
    <property type="match status" value="1"/>
</dbReference>
<feature type="binding site" evidence="15">
    <location>
        <position position="1025"/>
    </location>
    <ligand>
        <name>Mg(2+)</name>
        <dbReference type="ChEBI" id="CHEBI:18420"/>
    </ligand>
</feature>
<keyword evidence="7 15" id="KW-0269">Exonuclease</keyword>
<dbReference type="InterPro" id="IPR014016">
    <property type="entry name" value="UvrD-like_ATP-bd"/>
</dbReference>
<evidence type="ECO:0000256" key="1">
    <source>
        <dbReference type="ARBA" id="ARBA00022722"/>
    </source>
</evidence>
<organism evidence="20 21">
    <name type="scientific">Spongisporangium articulatum</name>
    <dbReference type="NCBI Taxonomy" id="3362603"/>
    <lineage>
        <taxon>Bacteria</taxon>
        <taxon>Bacillati</taxon>
        <taxon>Actinomycetota</taxon>
        <taxon>Actinomycetes</taxon>
        <taxon>Kineosporiales</taxon>
        <taxon>Kineosporiaceae</taxon>
        <taxon>Spongisporangium</taxon>
    </lineage>
</organism>
<evidence type="ECO:0000256" key="15">
    <source>
        <dbReference type="HAMAP-Rule" id="MF_01485"/>
    </source>
</evidence>
<dbReference type="Gene3D" id="3.40.50.300">
    <property type="entry name" value="P-loop containing nucleotide triphosphate hydrolases"/>
    <property type="match status" value="2"/>
</dbReference>
<keyword evidence="11 15" id="KW-0234">DNA repair</keyword>
<dbReference type="EC" id="5.6.2.4" evidence="15"/>
<keyword evidence="21" id="KW-1185">Reference proteome</keyword>
<sequence length="1134" mass="122418">MSAPTSARQTALSIVPAPPARFDLIGPLPEGTAVLEASAGTGKTFTIAALVARYVAEGVAEMDQLLVVSFSRESTRELRERVRERLVQARDALLDPGAEPADDVLRHLLDADGTEVERRARRLTVALASFDAATVTTTHGFCQQVLLALGTAGDYDLGDELVEDIGDLAREVADDLYLRKWGTPGAPAPDLTREQFHALALAVARDPATALLPDPATPDLPGLRARVATAVRRELDVRKRRLGIVDYDDMLLRLARLLRDPDRGRHACARLRDRYRVVLVDEFQDTDPVQWDILRSAFHGVRTMVLIGDPKQSIYAFRGADVHAYLDAVSVAASRHTLPTSYRSDAALLAGLGAVFRGAALGDPAIRVVPVDATHTGRMVATGGAPVRLRVVGRDGLRASNQGLVYASEGRESVARDVAGEIVALLSDPAARVHPRDGGPDRPVQPGDVAVLVRTNEQARLIAEELVAARVPMVLTGRRSVFTTTAAQEWQLLLEALEQPHRPTRVNRLALGCFVGASAADLAAAGGDRLTSQLGLDLRAWARVLAERGVAALFETLSQERAVQQRLLRAEGGERLLTDLRHIAQTLHEAGQRDRLGLTALLTWLRRRRVEAARDGGLERSRRLESDAAAVQVMTVHASKGLEFPVTMVPFGWDLWVQDRPSTAVFHENGRRLRDVGGPGGPDWAAHAAAHVVEETDDELRLAYVALTRAQSQLVLWWLPGTTTSRAPLHRLLMHENPDGLAPQNVPVPSDAEALAVLRARAEAASGALAVEPVVHRSPTRWTPPAVPAAALSAAVFDRELDLEWRRTSYSSWTAAAHEQPPGASMAASIGSEPEAGQRDDESDEVEPDAVHPGDPDAGLDDVASAWDDLPGGPRFGTVVHGVLELLRDPGDDEQLHAAVRAETGRSAPWLDAERLTDALRASLATPLGPLAGGVTLAGIDARNRLPELEFEFALGGGDTPVPAAGVLHDLAPLWRRLCPDGPLAGYADVLEQLDPAPLRGFLTGSVDAVLRLPVDGQNRYLVVDYKTNRLGGVDRPLTAWNYRPAAMAEAMIEAHYPLQALLYDVALHRYLRWRLPGYDPARHLGGVLYLFLRGMTGPQPRCADGSVPGVFSWHPPHELVLATSDLLAGVTGP</sequence>